<dbReference type="SUPFAM" id="SSF53474">
    <property type="entry name" value="alpha/beta-Hydrolases"/>
    <property type="match status" value="1"/>
</dbReference>
<organism evidence="4 5">
    <name type="scientific">Cephalotus follicularis</name>
    <name type="common">Albany pitcher plant</name>
    <dbReference type="NCBI Taxonomy" id="3775"/>
    <lineage>
        <taxon>Eukaryota</taxon>
        <taxon>Viridiplantae</taxon>
        <taxon>Streptophyta</taxon>
        <taxon>Embryophyta</taxon>
        <taxon>Tracheophyta</taxon>
        <taxon>Spermatophyta</taxon>
        <taxon>Magnoliopsida</taxon>
        <taxon>eudicotyledons</taxon>
        <taxon>Gunneridae</taxon>
        <taxon>Pentapetalae</taxon>
        <taxon>rosids</taxon>
        <taxon>fabids</taxon>
        <taxon>Oxalidales</taxon>
        <taxon>Cephalotaceae</taxon>
        <taxon>Cephalotus</taxon>
    </lineage>
</organism>
<dbReference type="PANTHER" id="PTHR43329">
    <property type="entry name" value="EPOXIDE HYDROLASE"/>
    <property type="match status" value="1"/>
</dbReference>
<dbReference type="Proteomes" id="UP000187406">
    <property type="component" value="Unassembled WGS sequence"/>
</dbReference>
<dbReference type="Pfam" id="PF00561">
    <property type="entry name" value="Abhydrolase_1"/>
    <property type="match status" value="1"/>
</dbReference>
<keyword evidence="5" id="KW-1185">Reference proteome</keyword>
<evidence type="ECO:0000256" key="2">
    <source>
        <dbReference type="ARBA" id="ARBA00038334"/>
    </source>
</evidence>
<evidence type="ECO:0000256" key="1">
    <source>
        <dbReference type="ARBA" id="ARBA00022801"/>
    </source>
</evidence>
<dbReference type="PRINTS" id="PR00412">
    <property type="entry name" value="EPOXHYDRLASE"/>
</dbReference>
<dbReference type="OrthoDB" id="7130006at2759"/>
<protein>
    <submittedName>
        <fullName evidence="4">Abhydrolase_6 domain-containing protein</fullName>
    </submittedName>
</protein>
<dbReference type="InterPro" id="IPR000073">
    <property type="entry name" value="AB_hydrolase_1"/>
</dbReference>
<dbReference type="AlphaFoldDB" id="A0A1Q3D2J8"/>
<dbReference type="STRING" id="3775.A0A1Q3D2J8"/>
<gene>
    <name evidence="4" type="ORF">CFOL_v3_29958</name>
</gene>
<comment type="similarity">
    <text evidence="2">Belongs to the AB hydrolase superfamily. Epoxide hydrolase family.</text>
</comment>
<sequence length="99" mass="11284">MDQIQHRFIQVEEGLKLHVAETGTGANVVVFLHGFPEIWYSWRHQMVGVAKAGFRAIAPDYRGYGLSDIPLQPHNTSFSHLITDLLAILDHLHIHKVYI</sequence>
<dbReference type="InterPro" id="IPR000639">
    <property type="entry name" value="Epox_hydrolase-like"/>
</dbReference>
<dbReference type="InParanoid" id="A0A1Q3D2J8"/>
<keyword evidence="1 4" id="KW-0378">Hydrolase</keyword>
<dbReference type="EMBL" id="BDDD01003939">
    <property type="protein sequence ID" value="GAV86528.1"/>
    <property type="molecule type" value="Genomic_DNA"/>
</dbReference>
<proteinExistence type="inferred from homology"/>
<accession>A0A1Q3D2J8</accession>
<evidence type="ECO:0000313" key="4">
    <source>
        <dbReference type="EMBL" id="GAV86528.1"/>
    </source>
</evidence>
<dbReference type="Gene3D" id="3.40.50.1820">
    <property type="entry name" value="alpha/beta hydrolase"/>
    <property type="match status" value="1"/>
</dbReference>
<reference evidence="5" key="1">
    <citation type="submission" date="2016-04" db="EMBL/GenBank/DDBJ databases">
        <title>Cephalotus genome sequencing.</title>
        <authorList>
            <person name="Fukushima K."/>
            <person name="Hasebe M."/>
            <person name="Fang X."/>
        </authorList>
    </citation>
    <scope>NUCLEOTIDE SEQUENCE [LARGE SCALE GENOMIC DNA]</scope>
    <source>
        <strain evidence="5">cv. St1</strain>
    </source>
</reference>
<name>A0A1Q3D2J8_CEPFO</name>
<feature type="domain" description="AB hydrolase-1" evidence="3">
    <location>
        <begin position="27"/>
        <end position="99"/>
    </location>
</feature>
<evidence type="ECO:0000313" key="5">
    <source>
        <dbReference type="Proteomes" id="UP000187406"/>
    </source>
</evidence>
<evidence type="ECO:0000259" key="3">
    <source>
        <dbReference type="Pfam" id="PF00561"/>
    </source>
</evidence>
<comment type="caution">
    <text evidence="4">The sequence shown here is derived from an EMBL/GenBank/DDBJ whole genome shotgun (WGS) entry which is preliminary data.</text>
</comment>
<dbReference type="InterPro" id="IPR029058">
    <property type="entry name" value="AB_hydrolase_fold"/>
</dbReference>
<dbReference type="GO" id="GO:0016787">
    <property type="term" value="F:hydrolase activity"/>
    <property type="evidence" value="ECO:0007669"/>
    <property type="project" value="UniProtKB-KW"/>
</dbReference>